<dbReference type="GO" id="GO:0071555">
    <property type="term" value="P:cell wall organization"/>
    <property type="evidence" value="ECO:0007669"/>
    <property type="project" value="UniProtKB-KW"/>
</dbReference>
<evidence type="ECO:0000313" key="11">
    <source>
        <dbReference type="EMBL" id="CAI9108337.1"/>
    </source>
</evidence>
<dbReference type="PROSITE" id="PS00502">
    <property type="entry name" value="POLYGALACTURONASE"/>
    <property type="match status" value="1"/>
</dbReference>
<evidence type="ECO:0000256" key="8">
    <source>
        <dbReference type="PROSITE-ProRule" id="PRU10052"/>
    </source>
</evidence>
<comment type="subcellular location">
    <subcellularLocation>
        <location evidence="1">Secreted</location>
        <location evidence="1">Cell wall</location>
    </subcellularLocation>
</comment>
<reference evidence="11" key="1">
    <citation type="submission" date="2023-03" db="EMBL/GenBank/DDBJ databases">
        <authorList>
            <person name="Julca I."/>
        </authorList>
    </citation>
    <scope>NUCLEOTIDE SEQUENCE</scope>
</reference>
<dbReference type="SMART" id="SM00710">
    <property type="entry name" value="PbH1"/>
    <property type="match status" value="7"/>
</dbReference>
<name>A0AAV1DKB0_OLDCO</name>
<accession>A0AAV1DKB0</accession>
<dbReference type="AlphaFoldDB" id="A0AAV1DKB0"/>
<evidence type="ECO:0000256" key="2">
    <source>
        <dbReference type="ARBA" id="ARBA00008834"/>
    </source>
</evidence>
<dbReference type="Proteomes" id="UP001161247">
    <property type="component" value="Chromosome 6"/>
</dbReference>
<dbReference type="PANTHER" id="PTHR31375">
    <property type="match status" value="1"/>
</dbReference>
<dbReference type="SUPFAM" id="SSF51126">
    <property type="entry name" value="Pectin lyase-like"/>
    <property type="match status" value="1"/>
</dbReference>
<keyword evidence="5 9" id="KW-0378">Hydrolase</keyword>
<dbReference type="GO" id="GO:0004650">
    <property type="term" value="F:polygalacturonase activity"/>
    <property type="evidence" value="ECO:0007669"/>
    <property type="project" value="InterPro"/>
</dbReference>
<dbReference type="InterPro" id="IPR011050">
    <property type="entry name" value="Pectin_lyase_fold/virulence"/>
</dbReference>
<evidence type="ECO:0000256" key="1">
    <source>
        <dbReference type="ARBA" id="ARBA00004191"/>
    </source>
</evidence>
<organism evidence="11 12">
    <name type="scientific">Oldenlandia corymbosa var. corymbosa</name>
    <dbReference type="NCBI Taxonomy" id="529605"/>
    <lineage>
        <taxon>Eukaryota</taxon>
        <taxon>Viridiplantae</taxon>
        <taxon>Streptophyta</taxon>
        <taxon>Embryophyta</taxon>
        <taxon>Tracheophyta</taxon>
        <taxon>Spermatophyta</taxon>
        <taxon>Magnoliopsida</taxon>
        <taxon>eudicotyledons</taxon>
        <taxon>Gunneridae</taxon>
        <taxon>Pentapetalae</taxon>
        <taxon>asterids</taxon>
        <taxon>lamiids</taxon>
        <taxon>Gentianales</taxon>
        <taxon>Rubiaceae</taxon>
        <taxon>Rubioideae</taxon>
        <taxon>Spermacoceae</taxon>
        <taxon>Hedyotis-Oldenlandia complex</taxon>
        <taxon>Oldenlandia</taxon>
    </lineage>
</organism>
<evidence type="ECO:0000256" key="9">
    <source>
        <dbReference type="RuleBase" id="RU361169"/>
    </source>
</evidence>
<feature type="chain" id="PRO_5043381943" evidence="10">
    <location>
        <begin position="29"/>
        <end position="397"/>
    </location>
</feature>
<dbReference type="Pfam" id="PF00295">
    <property type="entry name" value="Glyco_hydro_28"/>
    <property type="match status" value="1"/>
</dbReference>
<dbReference type="FunFam" id="2.160.20.10:FF:000004">
    <property type="entry name" value="Pectin lyase-like superfamily protein"/>
    <property type="match status" value="1"/>
</dbReference>
<sequence>MVIITPKVLHLFPIFSFLLLLLLKFSLAATTYNVQSYGAKPDGKSDSTKPFLNAWAAACASGKPSTIYVPQGKYVLGTAQFWGHSCKNSITIRIDGTLVQPYDYHVTGHNAHWLSFERVNGVKIIGGTLDGQGAGLWSCKASGGNCPGGASTLGIYNSNNIVVSGLTSLNSQLFHVIVDGCNNVMIQGMKISASSNSPNTDGIHIQNSNGVTVLSSIIATGDDCISMGPGSSNVLIQSIFCGPGHGISIGSLGWNKQEPGVQNVTVKSVNFQGTQNGVRIKTWARPSNGFVKNVLFQDVTMGNVKNPIVIDQHYCPDHPNSCPNQASGVKISAVTFKQIRGRSASPVAISIGCSQNNPCRSITFQDISLTYGNQAARVACAYAGGSYHGFVQPRGCL</sequence>
<comment type="similarity">
    <text evidence="2 9">Belongs to the glycosyl hydrolase 28 family.</text>
</comment>
<keyword evidence="10" id="KW-0732">Signal</keyword>
<evidence type="ECO:0000256" key="6">
    <source>
        <dbReference type="ARBA" id="ARBA00023295"/>
    </source>
</evidence>
<dbReference type="InterPro" id="IPR006626">
    <property type="entry name" value="PbH1"/>
</dbReference>
<evidence type="ECO:0000256" key="3">
    <source>
        <dbReference type="ARBA" id="ARBA00022512"/>
    </source>
</evidence>
<gene>
    <name evidence="11" type="ORF">OLC1_LOCUS16440</name>
</gene>
<proteinExistence type="inferred from homology"/>
<evidence type="ECO:0000313" key="12">
    <source>
        <dbReference type="Proteomes" id="UP001161247"/>
    </source>
</evidence>
<evidence type="ECO:0000256" key="4">
    <source>
        <dbReference type="ARBA" id="ARBA00022525"/>
    </source>
</evidence>
<dbReference type="GO" id="GO:0005975">
    <property type="term" value="P:carbohydrate metabolic process"/>
    <property type="evidence" value="ECO:0007669"/>
    <property type="project" value="InterPro"/>
</dbReference>
<evidence type="ECO:0000256" key="10">
    <source>
        <dbReference type="SAM" id="SignalP"/>
    </source>
</evidence>
<evidence type="ECO:0000256" key="5">
    <source>
        <dbReference type="ARBA" id="ARBA00022801"/>
    </source>
</evidence>
<dbReference type="InterPro" id="IPR000743">
    <property type="entry name" value="Glyco_hydro_28"/>
</dbReference>
<keyword evidence="3" id="KW-0134">Cell wall</keyword>
<feature type="signal peptide" evidence="10">
    <location>
        <begin position="1"/>
        <end position="28"/>
    </location>
</feature>
<evidence type="ECO:0000256" key="7">
    <source>
        <dbReference type="ARBA" id="ARBA00023316"/>
    </source>
</evidence>
<dbReference type="EMBL" id="OX459123">
    <property type="protein sequence ID" value="CAI9108337.1"/>
    <property type="molecule type" value="Genomic_DNA"/>
</dbReference>
<keyword evidence="12" id="KW-1185">Reference proteome</keyword>
<keyword evidence="6 9" id="KW-0326">Glycosidase</keyword>
<feature type="active site" evidence="8">
    <location>
        <position position="245"/>
    </location>
</feature>
<dbReference type="Gene3D" id="2.160.20.10">
    <property type="entry name" value="Single-stranded right-handed beta-helix, Pectin lyase-like"/>
    <property type="match status" value="1"/>
</dbReference>
<dbReference type="InterPro" id="IPR012334">
    <property type="entry name" value="Pectin_lyas_fold"/>
</dbReference>
<protein>
    <submittedName>
        <fullName evidence="11">OLC1v1007907C1</fullName>
    </submittedName>
</protein>
<keyword evidence="4" id="KW-0964">Secreted</keyword>
<keyword evidence="7" id="KW-0961">Cell wall biogenesis/degradation</keyword>